<dbReference type="AlphaFoldDB" id="A0A507FDN3"/>
<keyword evidence="2" id="KW-1185">Reference proteome</keyword>
<accession>A0A507FDN3</accession>
<sequence length="364" mass="41358">MHVTSLATDRDAFHRLIRVVRTGQPFPLPMVGFLVFHSLSLEDSSRVPAPSHLLLYHAKQAASNSVEDADAFAFISTQARQRTSIWFWFREGPGCGLECSSSECKHAQREFAEASVKHMFSFAEKLPDPAFPDLRSQMFINFVEDKYIPLLKRLCVVSWECQPHNALVFDEKHAKELDESVLAPGTRFVVGDEAFVMDYVRSEDVDFITTNNKYSYYRPYIQEMAMHPILNPLHRIIRALPSLDAEIPSDMTTLKSCTWCLVHPGFSIGVNWTMPDFRRKGLAYICSAAVTKSYRDFAVSSKVNTLLDALDIPRVKEAAQDRITTIAPHCYTQLDNPASVPMFKKIGYRVDEKVAVDWIIAELK</sequence>
<comment type="caution">
    <text evidence="1">The sequence shown here is derived from an EMBL/GenBank/DDBJ whole genome shotgun (WGS) entry which is preliminary data.</text>
</comment>
<reference evidence="1 2" key="1">
    <citation type="journal article" date="2019" name="Sci. Rep.">
        <title>Comparative genomics of chytrid fungi reveal insights into the obligate biotrophic and pathogenic lifestyle of Synchytrium endobioticum.</title>
        <authorList>
            <person name="van de Vossenberg B.T.L.H."/>
            <person name="Warris S."/>
            <person name="Nguyen H.D.T."/>
            <person name="van Gent-Pelzer M.P.E."/>
            <person name="Joly D.L."/>
            <person name="van de Geest H.C."/>
            <person name="Bonants P.J.M."/>
            <person name="Smith D.S."/>
            <person name="Levesque C.A."/>
            <person name="van der Lee T.A.J."/>
        </authorList>
    </citation>
    <scope>NUCLEOTIDE SEQUENCE [LARGE SCALE GENOMIC DNA]</scope>
    <source>
        <strain evidence="1 2">CBS 675.73</strain>
    </source>
</reference>
<name>A0A507FDN3_9FUNG</name>
<dbReference type="EMBL" id="QEAP01000160">
    <property type="protein sequence ID" value="TPX73855.1"/>
    <property type="molecule type" value="Genomic_DNA"/>
</dbReference>
<evidence type="ECO:0000313" key="1">
    <source>
        <dbReference type="EMBL" id="TPX73855.1"/>
    </source>
</evidence>
<proteinExistence type="predicted"/>
<dbReference type="OrthoDB" id="2094179at2759"/>
<evidence type="ECO:0000313" key="2">
    <source>
        <dbReference type="Proteomes" id="UP000320333"/>
    </source>
</evidence>
<protein>
    <submittedName>
        <fullName evidence="1">Uncharacterized protein</fullName>
    </submittedName>
</protein>
<organism evidence="1 2">
    <name type="scientific">Chytriomyces confervae</name>
    <dbReference type="NCBI Taxonomy" id="246404"/>
    <lineage>
        <taxon>Eukaryota</taxon>
        <taxon>Fungi</taxon>
        <taxon>Fungi incertae sedis</taxon>
        <taxon>Chytridiomycota</taxon>
        <taxon>Chytridiomycota incertae sedis</taxon>
        <taxon>Chytridiomycetes</taxon>
        <taxon>Chytridiales</taxon>
        <taxon>Chytriomycetaceae</taxon>
        <taxon>Chytriomyces</taxon>
    </lineage>
</organism>
<dbReference type="Gene3D" id="3.40.630.30">
    <property type="match status" value="1"/>
</dbReference>
<gene>
    <name evidence="1" type="ORF">CcCBS67573_g04875</name>
</gene>
<dbReference type="Proteomes" id="UP000320333">
    <property type="component" value="Unassembled WGS sequence"/>
</dbReference>